<dbReference type="OrthoDB" id="1914915at2759"/>
<gene>
    <name evidence="8" type="ORF">RHSIM_Rhsim02G0117800</name>
</gene>
<name>A0A834LZD5_RHOSS</name>
<dbReference type="SMART" id="SM00575">
    <property type="entry name" value="ZnF_PMZ"/>
    <property type="match status" value="1"/>
</dbReference>
<organism evidence="8 9">
    <name type="scientific">Rhododendron simsii</name>
    <name type="common">Sims's rhododendron</name>
    <dbReference type="NCBI Taxonomy" id="118357"/>
    <lineage>
        <taxon>Eukaryota</taxon>
        <taxon>Viridiplantae</taxon>
        <taxon>Streptophyta</taxon>
        <taxon>Embryophyta</taxon>
        <taxon>Tracheophyta</taxon>
        <taxon>Spermatophyta</taxon>
        <taxon>Magnoliopsida</taxon>
        <taxon>eudicotyledons</taxon>
        <taxon>Gunneridae</taxon>
        <taxon>Pentapetalae</taxon>
        <taxon>asterids</taxon>
        <taxon>Ericales</taxon>
        <taxon>Ericaceae</taxon>
        <taxon>Ericoideae</taxon>
        <taxon>Rhodoreae</taxon>
        <taxon>Rhododendron</taxon>
    </lineage>
</organism>
<evidence type="ECO:0000256" key="4">
    <source>
        <dbReference type="ARBA" id="ARBA00022833"/>
    </source>
</evidence>
<keyword evidence="2 6" id="KW-0479">Metal-binding</keyword>
<protein>
    <recommendedName>
        <fullName evidence="6">Protein FAR1-RELATED SEQUENCE</fullName>
    </recommendedName>
</protein>
<feature type="domain" description="SWIM-type" evidence="7">
    <location>
        <begin position="97"/>
        <end position="135"/>
    </location>
</feature>
<keyword evidence="4 6" id="KW-0862">Zinc</keyword>
<evidence type="ECO:0000256" key="6">
    <source>
        <dbReference type="RuleBase" id="RU367018"/>
    </source>
</evidence>
<comment type="subcellular location">
    <subcellularLocation>
        <location evidence="6">Nucleus</location>
    </subcellularLocation>
</comment>
<sequence length="217" mass="25786">MEFQDPSPEINEDIKAILIMDCEDLVLEEDQNLEEVPEPKIGMFFDSKDDARDCYGRYAKVQGFVVVTRTSNKHDGISKFEIEEDIKVGEKGILKTVTFHVCYNEESKESNCTCRLFESKGIVCKHIVMVWSRKKLNEAPEKYILPRWSKNVRRSHTMVKVSYANWERKPEWRRYDYMLVAFRKAAEKAMDSEAKSKRWWPSCKKPRWRRKFVRRSA</sequence>
<dbReference type="InterPro" id="IPR007527">
    <property type="entry name" value="Znf_SWIM"/>
</dbReference>
<comment type="caution">
    <text evidence="8">The sequence shown here is derived from an EMBL/GenBank/DDBJ whole genome shotgun (WGS) entry which is preliminary data.</text>
</comment>
<evidence type="ECO:0000313" key="9">
    <source>
        <dbReference type="Proteomes" id="UP000626092"/>
    </source>
</evidence>
<evidence type="ECO:0000256" key="1">
    <source>
        <dbReference type="ARBA" id="ARBA00005889"/>
    </source>
</evidence>
<accession>A0A834LZD5</accession>
<dbReference type="InterPro" id="IPR006564">
    <property type="entry name" value="Znf_PMZ"/>
</dbReference>
<dbReference type="PROSITE" id="PS50966">
    <property type="entry name" value="ZF_SWIM"/>
    <property type="match status" value="1"/>
</dbReference>
<reference evidence="8" key="1">
    <citation type="submission" date="2019-11" db="EMBL/GenBank/DDBJ databases">
        <authorList>
            <person name="Liu Y."/>
            <person name="Hou J."/>
            <person name="Li T.-Q."/>
            <person name="Guan C.-H."/>
            <person name="Wu X."/>
            <person name="Wu H.-Z."/>
            <person name="Ling F."/>
            <person name="Zhang R."/>
            <person name="Shi X.-G."/>
            <person name="Ren J.-P."/>
            <person name="Chen E.-F."/>
            <person name="Sun J.-M."/>
        </authorList>
    </citation>
    <scope>NUCLEOTIDE SEQUENCE</scope>
    <source>
        <strain evidence="8">Adult_tree_wgs_1</strain>
        <tissue evidence="8">Leaves</tissue>
    </source>
</reference>
<evidence type="ECO:0000256" key="2">
    <source>
        <dbReference type="ARBA" id="ARBA00022723"/>
    </source>
</evidence>
<evidence type="ECO:0000259" key="7">
    <source>
        <dbReference type="PROSITE" id="PS50966"/>
    </source>
</evidence>
<dbReference type="EMBL" id="WJXA01000002">
    <property type="protein sequence ID" value="KAF7151513.1"/>
    <property type="molecule type" value="Genomic_DNA"/>
</dbReference>
<evidence type="ECO:0000313" key="8">
    <source>
        <dbReference type="EMBL" id="KAF7151513.1"/>
    </source>
</evidence>
<dbReference type="InterPro" id="IPR031052">
    <property type="entry name" value="FHY3/FAR1"/>
</dbReference>
<keyword evidence="6" id="KW-0539">Nucleus</keyword>
<proteinExistence type="inferred from homology"/>
<dbReference type="PANTHER" id="PTHR31669:SF283">
    <property type="entry name" value="PROTEIN FAR1-RELATED SEQUENCE"/>
    <property type="match status" value="1"/>
</dbReference>
<comment type="function">
    <text evidence="6">Putative transcription activator involved in regulating light control of development.</text>
</comment>
<dbReference type="Pfam" id="PF04434">
    <property type="entry name" value="SWIM"/>
    <property type="match status" value="1"/>
</dbReference>
<evidence type="ECO:0000256" key="5">
    <source>
        <dbReference type="PROSITE-ProRule" id="PRU00325"/>
    </source>
</evidence>
<dbReference type="GO" id="GO:0008270">
    <property type="term" value="F:zinc ion binding"/>
    <property type="evidence" value="ECO:0007669"/>
    <property type="project" value="UniProtKB-UniRule"/>
</dbReference>
<keyword evidence="3 5" id="KW-0863">Zinc-finger</keyword>
<dbReference type="GO" id="GO:0006355">
    <property type="term" value="P:regulation of DNA-templated transcription"/>
    <property type="evidence" value="ECO:0007669"/>
    <property type="project" value="UniProtKB-UniRule"/>
</dbReference>
<dbReference type="AlphaFoldDB" id="A0A834LZD5"/>
<evidence type="ECO:0000256" key="3">
    <source>
        <dbReference type="ARBA" id="ARBA00022771"/>
    </source>
</evidence>
<comment type="similarity">
    <text evidence="1 6">Belongs to the FHY3/FAR1 family.</text>
</comment>
<keyword evidence="9" id="KW-1185">Reference proteome</keyword>
<dbReference type="PANTHER" id="PTHR31669">
    <property type="entry name" value="PROTEIN FAR1-RELATED SEQUENCE 10-RELATED"/>
    <property type="match status" value="1"/>
</dbReference>
<dbReference type="GO" id="GO:0005634">
    <property type="term" value="C:nucleus"/>
    <property type="evidence" value="ECO:0007669"/>
    <property type="project" value="UniProtKB-SubCell"/>
</dbReference>
<dbReference type="Proteomes" id="UP000626092">
    <property type="component" value="Unassembled WGS sequence"/>
</dbReference>